<reference evidence="2" key="1">
    <citation type="submission" date="2013-08" db="EMBL/GenBank/DDBJ databases">
        <authorList>
            <person name="Mendez C."/>
            <person name="Richter M."/>
            <person name="Ferrer M."/>
            <person name="Sanchez J."/>
        </authorList>
    </citation>
    <scope>NUCLEOTIDE SEQUENCE</scope>
</reference>
<organism evidence="2">
    <name type="scientific">mine drainage metagenome</name>
    <dbReference type="NCBI Taxonomy" id="410659"/>
    <lineage>
        <taxon>unclassified sequences</taxon>
        <taxon>metagenomes</taxon>
        <taxon>ecological metagenomes</taxon>
    </lineage>
</organism>
<protein>
    <submittedName>
        <fullName evidence="2">Cyclase/dehydrase</fullName>
    </submittedName>
</protein>
<dbReference type="SUPFAM" id="SSF55961">
    <property type="entry name" value="Bet v1-like"/>
    <property type="match status" value="1"/>
</dbReference>
<feature type="domain" description="Coenzyme Q-binding protein COQ10 START" evidence="1">
    <location>
        <begin position="11"/>
        <end position="108"/>
    </location>
</feature>
<proteinExistence type="predicted"/>
<comment type="caution">
    <text evidence="2">The sequence shown here is derived from an EMBL/GenBank/DDBJ whole genome shotgun (WGS) entry which is preliminary data.</text>
</comment>
<dbReference type="AlphaFoldDB" id="T0ZU50"/>
<feature type="non-terminal residue" evidence="2">
    <location>
        <position position="109"/>
    </location>
</feature>
<reference evidence="2" key="2">
    <citation type="journal article" date="2014" name="ISME J.">
        <title>Microbial stratification in low pH oxic and suboxic macroscopic growths along an acid mine drainage.</title>
        <authorList>
            <person name="Mendez-Garcia C."/>
            <person name="Mesa V."/>
            <person name="Sprenger R.R."/>
            <person name="Richter M."/>
            <person name="Diez M.S."/>
            <person name="Solano J."/>
            <person name="Bargiela R."/>
            <person name="Golyshina O.V."/>
            <person name="Manteca A."/>
            <person name="Ramos J.L."/>
            <person name="Gallego J.R."/>
            <person name="Llorente I."/>
            <person name="Martins Dos Santos V.A."/>
            <person name="Jensen O.N."/>
            <person name="Pelaez A.I."/>
            <person name="Sanchez J."/>
            <person name="Ferrer M."/>
        </authorList>
    </citation>
    <scope>NUCLEOTIDE SEQUENCE</scope>
</reference>
<sequence>MPSVEVTRIIPGDLDSVWQMVADMERYPQYMESVDAIEVLSRDGNETETDWKVRLQGAPFHWVERDVFLRDEGRITYDQVSGDLKVFRGEWLLEEAPDGTSVTLTCEFE</sequence>
<name>T0ZU50_9ZZZZ</name>
<dbReference type="Gene3D" id="3.30.530.20">
    <property type="match status" value="1"/>
</dbReference>
<dbReference type="InterPro" id="IPR005031">
    <property type="entry name" value="COQ10_START"/>
</dbReference>
<gene>
    <name evidence="2" type="ORF">B1A_14195</name>
</gene>
<evidence type="ECO:0000259" key="1">
    <source>
        <dbReference type="Pfam" id="PF03364"/>
    </source>
</evidence>
<accession>T0ZU50</accession>
<dbReference type="InterPro" id="IPR023393">
    <property type="entry name" value="START-like_dom_sf"/>
</dbReference>
<evidence type="ECO:0000313" key="2">
    <source>
        <dbReference type="EMBL" id="EQD48087.1"/>
    </source>
</evidence>
<dbReference type="EMBL" id="AUZX01010414">
    <property type="protein sequence ID" value="EQD48087.1"/>
    <property type="molecule type" value="Genomic_DNA"/>
</dbReference>
<dbReference type="Pfam" id="PF03364">
    <property type="entry name" value="Polyketide_cyc"/>
    <property type="match status" value="1"/>
</dbReference>